<dbReference type="Pfam" id="PF07833">
    <property type="entry name" value="Cu_amine_oxidN1"/>
    <property type="match status" value="1"/>
</dbReference>
<dbReference type="InterPro" id="IPR012854">
    <property type="entry name" value="Cu_amine_oxidase-like_N"/>
</dbReference>
<protein>
    <recommendedName>
        <fullName evidence="1">Copper amine oxidase-like N-terminal domain-containing protein</fullName>
    </recommendedName>
</protein>
<accession>A0A1E5L616</accession>
<dbReference type="AlphaFoldDB" id="A0A1E5L616"/>
<dbReference type="STRING" id="1390249.BHU72_05170"/>
<dbReference type="Proteomes" id="UP000095255">
    <property type="component" value="Unassembled WGS sequence"/>
</dbReference>
<dbReference type="RefSeq" id="WP_069702305.1">
    <property type="nucleotide sequence ID" value="NZ_MJAT01000022.1"/>
</dbReference>
<dbReference type="InterPro" id="IPR036582">
    <property type="entry name" value="Mao_N_sf"/>
</dbReference>
<evidence type="ECO:0000313" key="3">
    <source>
        <dbReference type="Proteomes" id="UP000095255"/>
    </source>
</evidence>
<reference evidence="2 3" key="1">
    <citation type="submission" date="2016-09" db="EMBL/GenBank/DDBJ databases">
        <title>Desulfuribacillus arsenicus sp. nov., an obligately anaerobic, dissimilatory arsenic- and antimonate-reducing bacterium isolated from anoxic sediments.</title>
        <authorList>
            <person name="Abin C.A."/>
            <person name="Hollibaugh J.T."/>
        </authorList>
    </citation>
    <scope>NUCLEOTIDE SEQUENCE [LARGE SCALE GENOMIC DNA]</scope>
    <source>
        <strain evidence="2 3">MLFW-2</strain>
    </source>
</reference>
<keyword evidence="3" id="KW-1185">Reference proteome</keyword>
<dbReference type="EMBL" id="MJAT01000022">
    <property type="protein sequence ID" value="OEH85478.1"/>
    <property type="molecule type" value="Genomic_DNA"/>
</dbReference>
<proteinExistence type="predicted"/>
<dbReference type="OrthoDB" id="9785345at2"/>
<dbReference type="SUPFAM" id="SSF55383">
    <property type="entry name" value="Copper amine oxidase, domain N"/>
    <property type="match status" value="2"/>
</dbReference>
<name>A0A1E5L616_9FIRM</name>
<comment type="caution">
    <text evidence="2">The sequence shown here is derived from an EMBL/GenBank/DDBJ whole genome shotgun (WGS) entry which is preliminary data.</text>
</comment>
<dbReference type="Gene3D" id="3.30.457.10">
    <property type="entry name" value="Copper amine oxidase-like, N-terminal domain"/>
    <property type="match status" value="2"/>
</dbReference>
<feature type="domain" description="Copper amine oxidase-like N-terminal" evidence="1">
    <location>
        <begin position="635"/>
        <end position="745"/>
    </location>
</feature>
<gene>
    <name evidence="2" type="ORF">BHU72_05170</name>
</gene>
<evidence type="ECO:0000313" key="2">
    <source>
        <dbReference type="EMBL" id="OEH85478.1"/>
    </source>
</evidence>
<evidence type="ECO:0000259" key="1">
    <source>
        <dbReference type="Pfam" id="PF07833"/>
    </source>
</evidence>
<organism evidence="2 3">
    <name type="scientific">Desulfuribacillus stibiiarsenatis</name>
    <dbReference type="NCBI Taxonomy" id="1390249"/>
    <lineage>
        <taxon>Bacteria</taxon>
        <taxon>Bacillati</taxon>
        <taxon>Bacillota</taxon>
        <taxon>Desulfuribacillia</taxon>
        <taxon>Desulfuribacillales</taxon>
        <taxon>Desulfuribacillaceae</taxon>
        <taxon>Desulfuribacillus</taxon>
    </lineage>
</organism>
<sequence length="746" mass="77690">MRDQQNQGKVLSTPLKNQKRRFSQGGETKFMKKNKLIASFLVFALLVTLVAPIGVASAATTYSAVSVAKFTKSTSSALGVIQVTADPMLASSSALIKLPSDVKNITVSAVTGANTSTNAITISGINGITDATNYTYSQPVNEFRVTVAPSITGQKTEFFIYITADTSDLAAGDVVATITGLSGQLPSGSVTVANILGSGTTDITVSTPKFISGNNNEVIFTLTESIAGALDTKASSLKLTLPNGYTWSNTSASAVIVGNQVVNALTSSSDGRVLTVDTQKAGSPSKSIIRLTANVNVNDNVAKHGDVIATVSGDNKFNAAELTVAKYADFGVKTSVKDKKSIVAGQANKKIGTVVVEETAPASLVNGRTIYLTLPEGAKWNNAFSAAMYSGSNTLAVTTPTSPDAISNEGRTLKVVLSAASTGNAGKLEIQDLTVDTAVDFKGEIAVELSGNSGLTGKLVVADVTAPITATATKADVKIGLQNQKAGNIVIKETAKERLIKDGKLEITFANTAATFQNTPTVKVTEGDIDVEISKSSTMLTITVKRDSSVASTIEISNILMTVDRSVAEGDLTLNIRGNATNNAISAVDARFPDNKTVAKVVNASVTTPAPDSTPVTPVPVTPVSAFVVDSKNYTVNGVTKTMDVAPFIQNGRTMLPVRFVAEALGVSEDNIIWNASTKQVTIMKGDRIAQLTIGSDTLLVNGVTVKMDTVASTKDGRTVLPVRFVAQALGANIDWDAATRTVSVK</sequence>